<reference evidence="2" key="1">
    <citation type="journal article" date="2023" name="Mol. Phylogenet. Evol.">
        <title>Genome-scale phylogeny and comparative genomics of the fungal order Sordariales.</title>
        <authorList>
            <person name="Hensen N."/>
            <person name="Bonometti L."/>
            <person name="Westerberg I."/>
            <person name="Brannstrom I.O."/>
            <person name="Guillou S."/>
            <person name="Cros-Aarteil S."/>
            <person name="Calhoun S."/>
            <person name="Haridas S."/>
            <person name="Kuo A."/>
            <person name="Mondo S."/>
            <person name="Pangilinan J."/>
            <person name="Riley R."/>
            <person name="LaButti K."/>
            <person name="Andreopoulos B."/>
            <person name="Lipzen A."/>
            <person name="Chen C."/>
            <person name="Yan M."/>
            <person name="Daum C."/>
            <person name="Ng V."/>
            <person name="Clum A."/>
            <person name="Steindorff A."/>
            <person name="Ohm R.A."/>
            <person name="Martin F."/>
            <person name="Silar P."/>
            <person name="Natvig D.O."/>
            <person name="Lalanne C."/>
            <person name="Gautier V."/>
            <person name="Ament-Velasquez S.L."/>
            <person name="Kruys A."/>
            <person name="Hutchinson M.I."/>
            <person name="Powell A.J."/>
            <person name="Barry K."/>
            <person name="Miller A.N."/>
            <person name="Grigoriev I.V."/>
            <person name="Debuchy R."/>
            <person name="Gladieux P."/>
            <person name="Hiltunen Thoren M."/>
            <person name="Johannesson H."/>
        </authorList>
    </citation>
    <scope>NUCLEOTIDE SEQUENCE</scope>
    <source>
        <strain evidence="2">CBS 359.72</strain>
    </source>
</reference>
<comment type="caution">
    <text evidence="2">The sequence shown here is derived from an EMBL/GenBank/DDBJ whole genome shotgun (WGS) entry which is preliminary data.</text>
</comment>
<evidence type="ECO:0000313" key="2">
    <source>
        <dbReference type="EMBL" id="KAK4248522.1"/>
    </source>
</evidence>
<dbReference type="Proteomes" id="UP001303647">
    <property type="component" value="Unassembled WGS sequence"/>
</dbReference>
<proteinExistence type="predicted"/>
<sequence>MYNSPSTLAAAPNPATETIIIHGLSVYNQPRGLPAQSRAWAVQPLSHKAGGHHIISAHLVALKGGYDLSAVQEWAKSGDCFAKLDWTFPDCNYPKFATRHLLSPNSSSDGGDVSFSGGLGWAEKMLEAIKMLNATNYPDPPPPSLRPHPPPPRSWLSCCSNYPYGYPPSQLSLSLSLPRPALVTRHLYEKREPGCYHFRELEDDQVSNHSTATSLTTASDVSTAAFSEPAELPCYDSFRGEEKPSRARCWPGNDEQADNHNDEEGDDERNREEELRRRLEVLRTQRLEAEARYARDGDASGLMAVLAAARQSPDYWDTATGLPRF</sequence>
<evidence type="ECO:0000256" key="1">
    <source>
        <dbReference type="SAM" id="MobiDB-lite"/>
    </source>
</evidence>
<dbReference type="AlphaFoldDB" id="A0AAN7HK28"/>
<gene>
    <name evidence="2" type="ORF">C7999DRAFT_31014</name>
</gene>
<feature type="compositionally biased region" description="Basic and acidic residues" evidence="1">
    <location>
        <begin position="257"/>
        <end position="273"/>
    </location>
</feature>
<dbReference type="EMBL" id="MU857636">
    <property type="protein sequence ID" value="KAK4248522.1"/>
    <property type="molecule type" value="Genomic_DNA"/>
</dbReference>
<name>A0AAN7HK28_9PEZI</name>
<reference evidence="2" key="2">
    <citation type="submission" date="2023-05" db="EMBL/GenBank/DDBJ databases">
        <authorList>
            <consortium name="Lawrence Berkeley National Laboratory"/>
            <person name="Steindorff A."/>
            <person name="Hensen N."/>
            <person name="Bonometti L."/>
            <person name="Westerberg I."/>
            <person name="Brannstrom I.O."/>
            <person name="Guillou S."/>
            <person name="Cros-Aarteil S."/>
            <person name="Calhoun S."/>
            <person name="Haridas S."/>
            <person name="Kuo A."/>
            <person name="Mondo S."/>
            <person name="Pangilinan J."/>
            <person name="Riley R."/>
            <person name="Labutti K."/>
            <person name="Andreopoulos B."/>
            <person name="Lipzen A."/>
            <person name="Chen C."/>
            <person name="Yanf M."/>
            <person name="Daum C."/>
            <person name="Ng V."/>
            <person name="Clum A."/>
            <person name="Ohm R."/>
            <person name="Martin F."/>
            <person name="Silar P."/>
            <person name="Natvig D."/>
            <person name="Lalanne C."/>
            <person name="Gautier V."/>
            <person name="Ament-Velasquez S.L."/>
            <person name="Kruys A."/>
            <person name="Hutchinson M.I."/>
            <person name="Powell A.J."/>
            <person name="Barry K."/>
            <person name="Miller A.N."/>
            <person name="Grigoriev I.V."/>
            <person name="Debuchy R."/>
            <person name="Gladieux P."/>
            <person name="Thoren M.H."/>
            <person name="Johannesson H."/>
        </authorList>
    </citation>
    <scope>NUCLEOTIDE SEQUENCE</scope>
    <source>
        <strain evidence="2">CBS 359.72</strain>
    </source>
</reference>
<accession>A0AAN7HK28</accession>
<organism evidence="2 3">
    <name type="scientific">Corynascus novoguineensis</name>
    <dbReference type="NCBI Taxonomy" id="1126955"/>
    <lineage>
        <taxon>Eukaryota</taxon>
        <taxon>Fungi</taxon>
        <taxon>Dikarya</taxon>
        <taxon>Ascomycota</taxon>
        <taxon>Pezizomycotina</taxon>
        <taxon>Sordariomycetes</taxon>
        <taxon>Sordariomycetidae</taxon>
        <taxon>Sordariales</taxon>
        <taxon>Chaetomiaceae</taxon>
        <taxon>Corynascus</taxon>
    </lineage>
</organism>
<evidence type="ECO:0000313" key="3">
    <source>
        <dbReference type="Proteomes" id="UP001303647"/>
    </source>
</evidence>
<feature type="region of interest" description="Disordered" evidence="1">
    <location>
        <begin position="236"/>
        <end position="273"/>
    </location>
</feature>
<keyword evidence="3" id="KW-1185">Reference proteome</keyword>
<protein>
    <submittedName>
        <fullName evidence="2">Uncharacterized protein</fullName>
    </submittedName>
</protein>